<feature type="domain" description="Major facilitator superfamily (MFS) profile" evidence="8">
    <location>
        <begin position="1"/>
        <end position="193"/>
    </location>
</feature>
<feature type="transmembrane region" description="Helical" evidence="7">
    <location>
        <begin position="374"/>
        <end position="395"/>
    </location>
</feature>
<name>A0A2X4XM89_9NOCA</name>
<evidence type="ECO:0000256" key="5">
    <source>
        <dbReference type="ARBA" id="ARBA00023136"/>
    </source>
</evidence>
<dbReference type="Pfam" id="PF07690">
    <property type="entry name" value="MFS_1"/>
    <property type="match status" value="1"/>
</dbReference>
<accession>A0A2X4XM89</accession>
<dbReference type="PANTHER" id="PTHR23513">
    <property type="entry name" value="INTEGRAL MEMBRANE EFFLUX PROTEIN-RELATED"/>
    <property type="match status" value="1"/>
</dbReference>
<evidence type="ECO:0000256" key="3">
    <source>
        <dbReference type="ARBA" id="ARBA00022692"/>
    </source>
</evidence>
<feature type="transmembrane region" description="Helical" evidence="7">
    <location>
        <begin position="222"/>
        <end position="239"/>
    </location>
</feature>
<evidence type="ECO:0000256" key="2">
    <source>
        <dbReference type="ARBA" id="ARBA00022475"/>
    </source>
</evidence>
<dbReference type="PROSITE" id="PS50850">
    <property type="entry name" value="MFS"/>
    <property type="match status" value="1"/>
</dbReference>
<dbReference type="InterPro" id="IPR011701">
    <property type="entry name" value="MFS"/>
</dbReference>
<keyword evidence="5 7" id="KW-0472">Membrane</keyword>
<dbReference type="KEGG" id="rcr:NCTC10994_03753"/>
<dbReference type="PANTHER" id="PTHR23513:SF11">
    <property type="entry name" value="STAPHYLOFERRIN A TRANSPORTER"/>
    <property type="match status" value="1"/>
</dbReference>
<keyword evidence="4 7" id="KW-1133">Transmembrane helix</keyword>
<sequence length="421" mass="44095">MTSPLRNRDFRYLWLALSSSLLAAGVWVIALPLFTLHLGYGPTTVGIVVGCGLIGTLSSLLFGGALLDRYPKRTILAWSAFIPGIVLLAVCLWAETATIPWYALAATAAIVGACDGVYGPANESLLPEIVEKEHLHVGNSLQALVESLLLKAFGPAIGGATIALAGPAPALAVVGVLFLVTAAFSRQIVPAYEPPPPDQSAGWASVFQDIGDGFRYVAKTKWIWTAVLWSALALLLQAGPRSVALPVVFGEGSAGAYALIMVGYGIASAVGSLVSSFAIRPNNRFGTLFAAWSLGSLPLIAIAFHPTVAVAAVAMALVGLFNAYGNVLWQTLMQQGVPDDLRGRVTSVDWFGSISLMPISTVVTGLFIDHGIVRLLFLLAGTVPVVLAFIAYAIIAKDSSANSDRTSIDPAETPPLNRTSG</sequence>
<evidence type="ECO:0000313" key="10">
    <source>
        <dbReference type="Proteomes" id="UP000249091"/>
    </source>
</evidence>
<dbReference type="GO" id="GO:0022857">
    <property type="term" value="F:transmembrane transporter activity"/>
    <property type="evidence" value="ECO:0007669"/>
    <property type="project" value="InterPro"/>
</dbReference>
<organism evidence="9 10">
    <name type="scientific">Rhodococcus coprophilus</name>
    <dbReference type="NCBI Taxonomy" id="38310"/>
    <lineage>
        <taxon>Bacteria</taxon>
        <taxon>Bacillati</taxon>
        <taxon>Actinomycetota</taxon>
        <taxon>Actinomycetes</taxon>
        <taxon>Mycobacteriales</taxon>
        <taxon>Nocardiaceae</taxon>
        <taxon>Rhodococcus</taxon>
    </lineage>
</organism>
<evidence type="ECO:0000313" key="9">
    <source>
        <dbReference type="EMBL" id="SQI37774.1"/>
    </source>
</evidence>
<evidence type="ECO:0000256" key="6">
    <source>
        <dbReference type="SAM" id="MobiDB-lite"/>
    </source>
</evidence>
<dbReference type="RefSeq" id="WP_072699586.1">
    <property type="nucleotide sequence ID" value="NZ_JAFBBL010000001.1"/>
</dbReference>
<evidence type="ECO:0000256" key="1">
    <source>
        <dbReference type="ARBA" id="ARBA00004651"/>
    </source>
</evidence>
<feature type="transmembrane region" description="Helical" evidence="7">
    <location>
        <begin position="310"/>
        <end position="329"/>
    </location>
</feature>
<dbReference type="Proteomes" id="UP000249091">
    <property type="component" value="Chromosome 1"/>
</dbReference>
<evidence type="ECO:0000256" key="4">
    <source>
        <dbReference type="ARBA" id="ARBA00022989"/>
    </source>
</evidence>
<evidence type="ECO:0000256" key="7">
    <source>
        <dbReference type="SAM" id="Phobius"/>
    </source>
</evidence>
<keyword evidence="10" id="KW-1185">Reference proteome</keyword>
<dbReference type="GO" id="GO:0005886">
    <property type="term" value="C:plasma membrane"/>
    <property type="evidence" value="ECO:0007669"/>
    <property type="project" value="UniProtKB-SubCell"/>
</dbReference>
<reference evidence="9 10" key="1">
    <citation type="submission" date="2018-06" db="EMBL/GenBank/DDBJ databases">
        <authorList>
            <consortium name="Pathogen Informatics"/>
            <person name="Doyle S."/>
        </authorList>
    </citation>
    <scope>NUCLEOTIDE SEQUENCE [LARGE SCALE GENOMIC DNA]</scope>
    <source>
        <strain evidence="9 10">NCTC10994</strain>
    </source>
</reference>
<gene>
    <name evidence="9" type="primary">bacE_2</name>
    <name evidence="9" type="ORF">NCTC10994_03753</name>
</gene>
<dbReference type="InterPro" id="IPR020846">
    <property type="entry name" value="MFS_dom"/>
</dbReference>
<protein>
    <submittedName>
        <fullName evidence="9">Enterobactin exporter EntS</fullName>
    </submittedName>
</protein>
<proteinExistence type="predicted"/>
<dbReference type="Gene3D" id="1.20.1250.20">
    <property type="entry name" value="MFS general substrate transporter like domains"/>
    <property type="match status" value="1"/>
</dbReference>
<dbReference type="AlphaFoldDB" id="A0A2X4XM89"/>
<comment type="subcellular location">
    <subcellularLocation>
        <location evidence="1">Cell membrane</location>
        <topology evidence="1">Multi-pass membrane protein</topology>
    </subcellularLocation>
</comment>
<feature type="transmembrane region" description="Helical" evidence="7">
    <location>
        <begin position="12"/>
        <end position="34"/>
    </location>
</feature>
<dbReference type="STRING" id="1219011.GCA_001895045_01654"/>
<feature type="transmembrane region" description="Helical" evidence="7">
    <location>
        <begin position="156"/>
        <end position="180"/>
    </location>
</feature>
<evidence type="ECO:0000259" key="8">
    <source>
        <dbReference type="PROSITE" id="PS50850"/>
    </source>
</evidence>
<feature type="transmembrane region" description="Helical" evidence="7">
    <location>
        <begin position="40"/>
        <end position="63"/>
    </location>
</feature>
<keyword evidence="2" id="KW-1003">Cell membrane</keyword>
<feature type="transmembrane region" description="Helical" evidence="7">
    <location>
        <begin position="254"/>
        <end position="278"/>
    </location>
</feature>
<dbReference type="CDD" id="cd06173">
    <property type="entry name" value="MFS_MefA_like"/>
    <property type="match status" value="1"/>
</dbReference>
<feature type="transmembrane region" description="Helical" evidence="7">
    <location>
        <begin position="75"/>
        <end position="95"/>
    </location>
</feature>
<feature type="transmembrane region" description="Helical" evidence="7">
    <location>
        <begin position="350"/>
        <end position="368"/>
    </location>
</feature>
<dbReference type="SUPFAM" id="SSF103473">
    <property type="entry name" value="MFS general substrate transporter"/>
    <property type="match status" value="1"/>
</dbReference>
<keyword evidence="3 7" id="KW-0812">Transmembrane</keyword>
<feature type="region of interest" description="Disordered" evidence="6">
    <location>
        <begin position="402"/>
        <end position="421"/>
    </location>
</feature>
<dbReference type="InterPro" id="IPR036259">
    <property type="entry name" value="MFS_trans_sf"/>
</dbReference>
<feature type="transmembrane region" description="Helical" evidence="7">
    <location>
        <begin position="285"/>
        <end position="304"/>
    </location>
</feature>
<dbReference type="EMBL" id="LS483468">
    <property type="protein sequence ID" value="SQI37774.1"/>
    <property type="molecule type" value="Genomic_DNA"/>
</dbReference>